<dbReference type="Pfam" id="PF16124">
    <property type="entry name" value="RecQ_Zn_bind"/>
    <property type="match status" value="1"/>
</dbReference>
<dbReference type="Gene3D" id="1.10.150.80">
    <property type="entry name" value="HRDC domain"/>
    <property type="match status" value="1"/>
</dbReference>
<keyword evidence="5" id="KW-0547">Nucleotide-binding</keyword>
<dbReference type="InterPro" id="IPR036388">
    <property type="entry name" value="WH-like_DNA-bd_sf"/>
</dbReference>
<dbReference type="GO" id="GO:0005737">
    <property type="term" value="C:cytoplasm"/>
    <property type="evidence" value="ECO:0007669"/>
    <property type="project" value="TreeGrafter"/>
</dbReference>
<keyword evidence="4" id="KW-0479">Metal-binding</keyword>
<dbReference type="CDD" id="cd17920">
    <property type="entry name" value="DEXHc_RecQ"/>
    <property type="match status" value="1"/>
</dbReference>
<evidence type="ECO:0000256" key="7">
    <source>
        <dbReference type="ARBA" id="ARBA00022801"/>
    </source>
</evidence>
<dbReference type="SMART" id="SM00956">
    <property type="entry name" value="RQC"/>
    <property type="match status" value="1"/>
</dbReference>
<evidence type="ECO:0000256" key="6">
    <source>
        <dbReference type="ARBA" id="ARBA00022763"/>
    </source>
</evidence>
<feature type="domain" description="Helicase C-terminal" evidence="19">
    <location>
        <begin position="221"/>
        <end position="365"/>
    </location>
</feature>
<evidence type="ECO:0000256" key="9">
    <source>
        <dbReference type="ARBA" id="ARBA00022833"/>
    </source>
</evidence>
<dbReference type="Pfam" id="PF14493">
    <property type="entry name" value="HTH_40"/>
    <property type="match status" value="1"/>
</dbReference>
<keyword evidence="12" id="KW-0233">DNA recombination</keyword>
<dbReference type="Pfam" id="PF00270">
    <property type="entry name" value="DEAD"/>
    <property type="match status" value="1"/>
</dbReference>
<organism evidence="20 21">
    <name type="scientific">Streptohalobacillus salinus</name>
    <dbReference type="NCBI Taxonomy" id="621096"/>
    <lineage>
        <taxon>Bacteria</taxon>
        <taxon>Bacillati</taxon>
        <taxon>Bacillota</taxon>
        <taxon>Bacilli</taxon>
        <taxon>Bacillales</taxon>
        <taxon>Bacillaceae</taxon>
        <taxon>Streptohalobacillus</taxon>
    </lineage>
</organism>
<dbReference type="GO" id="GO:0006310">
    <property type="term" value="P:DNA recombination"/>
    <property type="evidence" value="ECO:0007669"/>
    <property type="project" value="UniProtKB-UniRule"/>
</dbReference>
<dbReference type="InterPro" id="IPR011545">
    <property type="entry name" value="DEAD/DEAH_box_helicase_dom"/>
</dbReference>
<keyword evidence="10" id="KW-0067">ATP-binding</keyword>
<dbReference type="FunFam" id="3.40.50.300:FF:001389">
    <property type="entry name" value="ATP-dependent DNA helicase RecQ"/>
    <property type="match status" value="1"/>
</dbReference>
<evidence type="ECO:0000256" key="2">
    <source>
        <dbReference type="ARBA" id="ARBA00001947"/>
    </source>
</evidence>
<dbReference type="EMBL" id="QJJR01000003">
    <property type="protein sequence ID" value="PXW92091.1"/>
    <property type="molecule type" value="Genomic_DNA"/>
</dbReference>
<dbReference type="InterPro" id="IPR044876">
    <property type="entry name" value="HRDC_dom_sf"/>
</dbReference>
<dbReference type="Gene3D" id="3.40.50.300">
    <property type="entry name" value="P-loop containing nucleotide triphosphate hydrolases"/>
    <property type="match status" value="2"/>
</dbReference>
<dbReference type="NCBIfam" id="TIGR00614">
    <property type="entry name" value="recQ_fam"/>
    <property type="match status" value="1"/>
</dbReference>
<dbReference type="FunFam" id="1.10.150.80:FF:000002">
    <property type="entry name" value="ATP-dependent DNA helicase RecQ"/>
    <property type="match status" value="1"/>
</dbReference>
<comment type="catalytic activity">
    <reaction evidence="15">
        <text>Couples ATP hydrolysis with the unwinding of duplex DNA by translocating in the 3'-5' direction.</text>
        <dbReference type="EC" id="5.6.2.4"/>
    </reaction>
</comment>
<dbReference type="InterPro" id="IPR010997">
    <property type="entry name" value="HRDC-like_sf"/>
</dbReference>
<comment type="caution">
    <text evidence="20">The sequence shown here is derived from an EMBL/GenBank/DDBJ whole genome shotgun (WGS) entry which is preliminary data.</text>
</comment>
<accession>A0A2V3WTF2</accession>
<evidence type="ECO:0000313" key="21">
    <source>
        <dbReference type="Proteomes" id="UP000247922"/>
    </source>
</evidence>
<evidence type="ECO:0000256" key="1">
    <source>
        <dbReference type="ARBA" id="ARBA00001946"/>
    </source>
</evidence>
<dbReference type="EC" id="5.6.2.4" evidence="16"/>
<evidence type="ECO:0000256" key="13">
    <source>
        <dbReference type="ARBA" id="ARBA00023204"/>
    </source>
</evidence>
<dbReference type="Proteomes" id="UP000247922">
    <property type="component" value="Unassembled WGS sequence"/>
</dbReference>
<dbReference type="PROSITE" id="PS51192">
    <property type="entry name" value="HELICASE_ATP_BIND_1"/>
    <property type="match status" value="1"/>
</dbReference>
<evidence type="ECO:0000259" key="18">
    <source>
        <dbReference type="PROSITE" id="PS51192"/>
    </source>
</evidence>
<dbReference type="Pfam" id="PF00271">
    <property type="entry name" value="Helicase_C"/>
    <property type="match status" value="1"/>
</dbReference>
<feature type="domain" description="Helicase ATP-binding" evidence="18">
    <location>
        <begin position="28"/>
        <end position="197"/>
    </location>
</feature>
<dbReference type="AlphaFoldDB" id="A0A2V3WTF2"/>
<keyword evidence="13" id="KW-0234">DNA repair</keyword>
<dbReference type="PROSITE" id="PS50967">
    <property type="entry name" value="HRDC"/>
    <property type="match status" value="1"/>
</dbReference>
<evidence type="ECO:0000256" key="15">
    <source>
        <dbReference type="ARBA" id="ARBA00034617"/>
    </source>
</evidence>
<dbReference type="GO" id="GO:0043138">
    <property type="term" value="F:3'-5' DNA helicase activity"/>
    <property type="evidence" value="ECO:0007669"/>
    <property type="project" value="UniProtKB-EC"/>
</dbReference>
<evidence type="ECO:0000256" key="11">
    <source>
        <dbReference type="ARBA" id="ARBA00023125"/>
    </source>
</evidence>
<dbReference type="CDD" id="cd18794">
    <property type="entry name" value="SF2_C_RecQ"/>
    <property type="match status" value="1"/>
</dbReference>
<keyword evidence="14" id="KW-0413">Isomerase</keyword>
<dbReference type="GO" id="GO:0005524">
    <property type="term" value="F:ATP binding"/>
    <property type="evidence" value="ECO:0007669"/>
    <property type="project" value="UniProtKB-KW"/>
</dbReference>
<dbReference type="GO" id="GO:0030894">
    <property type="term" value="C:replisome"/>
    <property type="evidence" value="ECO:0007669"/>
    <property type="project" value="TreeGrafter"/>
</dbReference>
<dbReference type="GO" id="GO:0016787">
    <property type="term" value="F:hydrolase activity"/>
    <property type="evidence" value="ECO:0007669"/>
    <property type="project" value="UniProtKB-KW"/>
</dbReference>
<dbReference type="GO" id="GO:0006260">
    <property type="term" value="P:DNA replication"/>
    <property type="evidence" value="ECO:0007669"/>
    <property type="project" value="InterPro"/>
</dbReference>
<dbReference type="SUPFAM" id="SSF47819">
    <property type="entry name" value="HRDC-like"/>
    <property type="match status" value="1"/>
</dbReference>
<comment type="cofactor">
    <cofactor evidence="1">
        <name>Mg(2+)</name>
        <dbReference type="ChEBI" id="CHEBI:18420"/>
    </cofactor>
</comment>
<evidence type="ECO:0000256" key="10">
    <source>
        <dbReference type="ARBA" id="ARBA00022840"/>
    </source>
</evidence>
<dbReference type="InterPro" id="IPR018982">
    <property type="entry name" value="RQC_domain"/>
</dbReference>
<dbReference type="SMART" id="SM00341">
    <property type="entry name" value="HRDC"/>
    <property type="match status" value="1"/>
</dbReference>
<dbReference type="PANTHER" id="PTHR13710:SF105">
    <property type="entry name" value="ATP-DEPENDENT DNA HELICASE Q1"/>
    <property type="match status" value="1"/>
</dbReference>
<dbReference type="Gene3D" id="1.10.10.10">
    <property type="entry name" value="Winged helix-like DNA-binding domain superfamily/Winged helix DNA-binding domain"/>
    <property type="match status" value="1"/>
</dbReference>
<protein>
    <recommendedName>
        <fullName evidence="16">DNA helicase RecQ</fullName>
        <ecNumber evidence="16">5.6.2.4</ecNumber>
    </recommendedName>
</protein>
<dbReference type="Pfam" id="PF00570">
    <property type="entry name" value="HRDC"/>
    <property type="match status" value="1"/>
</dbReference>
<comment type="cofactor">
    <cofactor evidence="2">
        <name>Zn(2+)</name>
        <dbReference type="ChEBI" id="CHEBI:29105"/>
    </cofactor>
</comment>
<dbReference type="GO" id="GO:0006281">
    <property type="term" value="P:DNA repair"/>
    <property type="evidence" value="ECO:0007669"/>
    <property type="project" value="UniProtKB-KW"/>
</dbReference>
<evidence type="ECO:0000313" key="20">
    <source>
        <dbReference type="EMBL" id="PXW92091.1"/>
    </source>
</evidence>
<dbReference type="InterPro" id="IPR027417">
    <property type="entry name" value="P-loop_NTPase"/>
</dbReference>
<dbReference type="SUPFAM" id="SSF52540">
    <property type="entry name" value="P-loop containing nucleoside triphosphate hydrolases"/>
    <property type="match status" value="1"/>
</dbReference>
<evidence type="ECO:0000256" key="16">
    <source>
        <dbReference type="NCBIfam" id="TIGR01389"/>
    </source>
</evidence>
<keyword evidence="11" id="KW-0238">DNA-binding</keyword>
<sequence length="693" mass="80023">MVQFNDALHILKAYFGYDSFRDGQADLIKSSLKQENTLGIMPTGGGKSICYQIPGILLDGTAVIISPLISLMKDQVDALETYGVKATFINSSLDKETYMTRMRAIQEGAYDFVYVAPERFDHEWFFNVIQSIKISFIAFDEAHCISQWGHDFRPSYRSIIHRIQQLHHVPFMMALTATATPEVIRDIQHLLQISVDHTINTGFRRENLHFHLLKGQDKSTFITDYVKNHTQESGIIYCPTRKTVEQVHGLLIKKGFKAAYYHAGLSEDKRILEQNRFISDERTIMVATNAFGMGIDKSNVRYVIHHSMPMNIEAYYQEAGRAGRDGEPSDCILMYNPQDVQLQKFLIEQSKLDDEKKQLEYKKLQAMINYCHTNQCLLVYMLDYFNDQFSKDDCMHCSNCTDTTERTDRTVDAQKVFSCVIRMNQRFGATLTAKVLKGSKDQKVRQFKFDQLSTYGLLKHLTEKQIVQFIHLLIAEGYLSPGEGQYPTLKLTEKAVKVLKEHAPVWLKTPVVKEAAVTDYNATMFEDLRQLRKGLAEEEGVPPYVIFSDATLKDLTRQLPTTKQAMLQIKGVGEKKFDQYGEPFMQYIIDKDRERPSYLVSFERYQGGETIHHIARRRNIKVDTVMDHLLQAYDDGETIDFTDFFDEEVENHVLDAYEEVGEARLKAIKDMVYDEIDYKTIKAVLVKHHQYEQ</sequence>
<dbReference type="InterPro" id="IPR006293">
    <property type="entry name" value="DNA_helicase_ATP-dep_RecQ_bac"/>
</dbReference>
<dbReference type="InterPro" id="IPR001650">
    <property type="entry name" value="Helicase_C-like"/>
</dbReference>
<dbReference type="InterPro" id="IPR002121">
    <property type="entry name" value="HRDC_dom"/>
</dbReference>
<evidence type="ECO:0000259" key="19">
    <source>
        <dbReference type="PROSITE" id="PS51194"/>
    </source>
</evidence>
<dbReference type="RefSeq" id="WP_110250724.1">
    <property type="nucleotide sequence ID" value="NZ_QJJR01000003.1"/>
</dbReference>
<evidence type="ECO:0000256" key="3">
    <source>
        <dbReference type="ARBA" id="ARBA00005446"/>
    </source>
</evidence>
<reference evidence="20 21" key="1">
    <citation type="submission" date="2018-05" db="EMBL/GenBank/DDBJ databases">
        <title>Genomic Encyclopedia of Type Strains, Phase IV (KMG-IV): sequencing the most valuable type-strain genomes for metagenomic binning, comparative biology and taxonomic classification.</title>
        <authorList>
            <person name="Goeker M."/>
        </authorList>
    </citation>
    <scope>NUCLEOTIDE SEQUENCE [LARGE SCALE GENOMIC DNA]</scope>
    <source>
        <strain evidence="20 21">DSM 22440</strain>
    </source>
</reference>
<keyword evidence="6" id="KW-0227">DNA damage</keyword>
<dbReference type="SMART" id="SM00490">
    <property type="entry name" value="HELICc"/>
    <property type="match status" value="1"/>
</dbReference>
<dbReference type="InterPro" id="IPR004589">
    <property type="entry name" value="DNA_helicase_ATP-dep_RecQ"/>
</dbReference>
<dbReference type="InterPro" id="IPR036390">
    <property type="entry name" value="WH_DNA-bd_sf"/>
</dbReference>
<evidence type="ECO:0000256" key="4">
    <source>
        <dbReference type="ARBA" id="ARBA00022723"/>
    </source>
</evidence>
<keyword evidence="7" id="KW-0378">Hydrolase</keyword>
<dbReference type="SUPFAM" id="SSF46785">
    <property type="entry name" value="Winged helix' DNA-binding domain"/>
    <property type="match status" value="1"/>
</dbReference>
<dbReference type="GO" id="GO:0046872">
    <property type="term" value="F:metal ion binding"/>
    <property type="evidence" value="ECO:0007669"/>
    <property type="project" value="UniProtKB-KW"/>
</dbReference>
<evidence type="ECO:0000256" key="8">
    <source>
        <dbReference type="ARBA" id="ARBA00022806"/>
    </source>
</evidence>
<evidence type="ECO:0000256" key="14">
    <source>
        <dbReference type="ARBA" id="ARBA00023235"/>
    </source>
</evidence>
<dbReference type="InterPro" id="IPR029491">
    <property type="entry name" value="Helicase_HTH"/>
</dbReference>
<proteinExistence type="inferred from homology"/>
<keyword evidence="8 20" id="KW-0347">Helicase</keyword>
<dbReference type="OrthoDB" id="9763310at2"/>
<dbReference type="GO" id="GO:0009378">
    <property type="term" value="F:four-way junction helicase activity"/>
    <property type="evidence" value="ECO:0007669"/>
    <property type="project" value="TreeGrafter"/>
</dbReference>
<feature type="domain" description="HRDC" evidence="17">
    <location>
        <begin position="518"/>
        <end position="598"/>
    </location>
</feature>
<gene>
    <name evidence="20" type="ORF">DES38_103106</name>
</gene>
<dbReference type="GO" id="GO:0009432">
    <property type="term" value="P:SOS response"/>
    <property type="evidence" value="ECO:0007669"/>
    <property type="project" value="UniProtKB-UniRule"/>
</dbReference>
<evidence type="ECO:0000256" key="5">
    <source>
        <dbReference type="ARBA" id="ARBA00022741"/>
    </source>
</evidence>
<dbReference type="Pfam" id="PF09382">
    <property type="entry name" value="RQC"/>
    <property type="match status" value="1"/>
</dbReference>
<dbReference type="PANTHER" id="PTHR13710">
    <property type="entry name" value="DNA HELICASE RECQ FAMILY MEMBER"/>
    <property type="match status" value="1"/>
</dbReference>
<dbReference type="NCBIfam" id="TIGR01389">
    <property type="entry name" value="recQ"/>
    <property type="match status" value="1"/>
</dbReference>
<comment type="similarity">
    <text evidence="3">Belongs to the helicase family. RecQ subfamily.</text>
</comment>
<keyword evidence="21" id="KW-1185">Reference proteome</keyword>
<name>A0A2V3WTF2_9BACI</name>
<evidence type="ECO:0000259" key="17">
    <source>
        <dbReference type="PROSITE" id="PS50967"/>
    </source>
</evidence>
<dbReference type="InterPro" id="IPR014001">
    <property type="entry name" value="Helicase_ATP-bd"/>
</dbReference>
<dbReference type="GO" id="GO:0003677">
    <property type="term" value="F:DNA binding"/>
    <property type="evidence" value="ECO:0007669"/>
    <property type="project" value="UniProtKB-KW"/>
</dbReference>
<keyword evidence="9" id="KW-0862">Zinc</keyword>
<dbReference type="InterPro" id="IPR032284">
    <property type="entry name" value="RecQ_Zn-bd"/>
</dbReference>
<dbReference type="GO" id="GO:0043590">
    <property type="term" value="C:bacterial nucleoid"/>
    <property type="evidence" value="ECO:0007669"/>
    <property type="project" value="TreeGrafter"/>
</dbReference>
<dbReference type="SMART" id="SM00487">
    <property type="entry name" value="DEXDc"/>
    <property type="match status" value="1"/>
</dbReference>
<dbReference type="PROSITE" id="PS51194">
    <property type="entry name" value="HELICASE_CTER"/>
    <property type="match status" value="1"/>
</dbReference>
<evidence type="ECO:0000256" key="12">
    <source>
        <dbReference type="ARBA" id="ARBA00023172"/>
    </source>
</evidence>